<dbReference type="GO" id="GO:0004519">
    <property type="term" value="F:endonuclease activity"/>
    <property type="evidence" value="ECO:0007669"/>
    <property type="project" value="UniProtKB-KW"/>
</dbReference>
<dbReference type="GeneID" id="66053377"/>
<dbReference type="InterPro" id="IPR041588">
    <property type="entry name" value="Integrase_H2C2"/>
</dbReference>
<evidence type="ECO:0000259" key="13">
    <source>
        <dbReference type="PROSITE" id="PS50994"/>
    </source>
</evidence>
<dbReference type="Gene3D" id="3.10.10.10">
    <property type="entry name" value="HIV Type 1 Reverse Transcriptase, subunit A, domain 1"/>
    <property type="match status" value="1"/>
</dbReference>
<keyword evidence="3" id="KW-0540">Nuclease</keyword>
<dbReference type="PROSITE" id="PS01359">
    <property type="entry name" value="ZF_PHD_1"/>
    <property type="match status" value="1"/>
</dbReference>
<dbReference type="FunFam" id="3.30.70.270:FF:000020">
    <property type="entry name" value="Transposon Tf2-6 polyprotein-like Protein"/>
    <property type="match status" value="1"/>
</dbReference>
<dbReference type="GO" id="GO:0003964">
    <property type="term" value="F:RNA-directed DNA polymerase activity"/>
    <property type="evidence" value="ECO:0007669"/>
    <property type="project" value="UniProtKB-KW"/>
</dbReference>
<dbReference type="Pfam" id="PF00628">
    <property type="entry name" value="PHD"/>
    <property type="match status" value="1"/>
</dbReference>
<accession>A0A2K3DSQ6</accession>
<evidence type="ECO:0000256" key="8">
    <source>
        <dbReference type="ARBA" id="ARBA00022833"/>
    </source>
</evidence>
<dbReference type="EMBL" id="CM008966">
    <property type="protein sequence ID" value="PNW83574.1"/>
    <property type="molecule type" value="Genomic_DNA"/>
</dbReference>
<dbReference type="InterPro" id="IPR036397">
    <property type="entry name" value="RNaseH_sf"/>
</dbReference>
<organism evidence="14 15">
    <name type="scientific">Chlamydomonas reinhardtii</name>
    <name type="common">Chlamydomonas smithii</name>
    <dbReference type="NCBI Taxonomy" id="3055"/>
    <lineage>
        <taxon>Eukaryota</taxon>
        <taxon>Viridiplantae</taxon>
        <taxon>Chlorophyta</taxon>
        <taxon>core chlorophytes</taxon>
        <taxon>Chlorophyceae</taxon>
        <taxon>CS clade</taxon>
        <taxon>Chlamydomonadales</taxon>
        <taxon>Chlamydomonadaceae</taxon>
        <taxon>Chlamydomonas</taxon>
    </lineage>
</organism>
<keyword evidence="7" id="KW-0378">Hydrolase</keyword>
<dbReference type="Pfam" id="PF17917">
    <property type="entry name" value="RT_RNaseH"/>
    <property type="match status" value="1"/>
</dbReference>
<proteinExistence type="predicted"/>
<dbReference type="InterPro" id="IPR043502">
    <property type="entry name" value="DNA/RNA_pol_sf"/>
</dbReference>
<dbReference type="Pfam" id="PF00078">
    <property type="entry name" value="RVT_1"/>
    <property type="match status" value="1"/>
</dbReference>
<keyword evidence="2" id="KW-0548">Nucleotidyltransferase</keyword>
<dbReference type="InterPro" id="IPR019787">
    <property type="entry name" value="Znf_PHD-finger"/>
</dbReference>
<keyword evidence="15" id="KW-1185">Reference proteome</keyword>
<dbReference type="Gene3D" id="1.10.340.70">
    <property type="match status" value="1"/>
</dbReference>
<dbReference type="PROSITE" id="PS50016">
    <property type="entry name" value="ZF_PHD_2"/>
    <property type="match status" value="1"/>
</dbReference>
<feature type="region of interest" description="Disordered" evidence="11">
    <location>
        <begin position="909"/>
        <end position="940"/>
    </location>
</feature>
<evidence type="ECO:0000256" key="2">
    <source>
        <dbReference type="ARBA" id="ARBA00022695"/>
    </source>
</evidence>
<evidence type="ECO:0000256" key="4">
    <source>
        <dbReference type="ARBA" id="ARBA00022723"/>
    </source>
</evidence>
<feature type="region of interest" description="Disordered" evidence="11">
    <location>
        <begin position="1138"/>
        <end position="1179"/>
    </location>
</feature>
<evidence type="ECO:0000256" key="1">
    <source>
        <dbReference type="ARBA" id="ARBA00022679"/>
    </source>
</evidence>
<dbReference type="InterPro" id="IPR013083">
    <property type="entry name" value="Znf_RING/FYVE/PHD"/>
</dbReference>
<dbReference type="Proteomes" id="UP000006906">
    <property type="component" value="Chromosome 5"/>
</dbReference>
<keyword evidence="6 10" id="KW-0863">Zinc-finger</keyword>
<evidence type="ECO:0000313" key="15">
    <source>
        <dbReference type="Proteomes" id="UP000006906"/>
    </source>
</evidence>
<dbReference type="Gene3D" id="3.30.70.270">
    <property type="match status" value="2"/>
</dbReference>
<dbReference type="PANTHER" id="PTHR37984:SF5">
    <property type="entry name" value="PROTEIN NYNRIN-LIKE"/>
    <property type="match status" value="1"/>
</dbReference>
<dbReference type="InParanoid" id="A0A2K3DSQ6"/>
<dbReference type="InterPro" id="IPR050951">
    <property type="entry name" value="Retrovirus_Pol_polyprotein"/>
</dbReference>
<dbReference type="InterPro" id="IPR000477">
    <property type="entry name" value="RT_dom"/>
</dbReference>
<feature type="compositionally biased region" description="Basic residues" evidence="11">
    <location>
        <begin position="1142"/>
        <end position="1153"/>
    </location>
</feature>
<feature type="domain" description="PHD-type" evidence="12">
    <location>
        <begin position="2648"/>
        <end position="2698"/>
    </location>
</feature>
<dbReference type="GO" id="GO:0015074">
    <property type="term" value="P:DNA integration"/>
    <property type="evidence" value="ECO:0007669"/>
    <property type="project" value="InterPro"/>
</dbReference>
<feature type="region of interest" description="Disordered" evidence="11">
    <location>
        <begin position="1686"/>
        <end position="1729"/>
    </location>
</feature>
<feature type="region of interest" description="Disordered" evidence="11">
    <location>
        <begin position="218"/>
        <end position="253"/>
    </location>
</feature>
<sequence>MSKQFKPMDPWDHHQVPPLGKQLREDLNSARKYHGNCAYDAVPADEALRLIDAGPDVNTPYHFWWSKERPTLQARALAHHLAANPAPGGQQPPPLCGHHVLDFYIQLLHDHFALDRASYYEDRYNRLQQEDEQTPSSLLAEMRQCEPHLHAMPQDKFAMDFLRKLHPRIVTNVRNRWDIIPVTSWYGRLSDIAKDADVVWDNHRREASYQKRITAVSAAASAPSANPSTSAPAARSSKPSSSSSGPAAAPKASSSYYCQHHGANRSHNTENCNVLQSKRSTALATSSGPPPSQQQELARMFNQFAAQFGFNGYSAAATSTAAPGAATKYQAEADRRGARGRGYGGGSGGGGGGDAAARAGDVERCDYCRLSHPGICYVKYPHRAPQNYRPRAQHLQDLFAYNLSRAPLPDTKAGNEQAGGTKQAAGNEKNAAAAVTGYDDGEDELYYGYVTALADESPASSSSASASQAAGRRGYWFLHGGDNCVASTCSQPWDEPDLACLSVACAELSPDSCACGALVTGLCDKLMMECEAPEGGPGGSQPAHAAEPLLAAMATLKQQPAPVGFQPAPAGTPAEPPQQLLSPSLAPHNQVVSSAVTLLQAKADRLQKDISQMVSELAGETRYQLMMVAAASQAAERASDNPPAATCATCTREIGVPVNFWTDTPCMYTVANAPLGGAAEGYKLSPDFRPITSVPPDEFTRQLEEKPALKAYFDSNPEMFYCNVGDVAVGFARPRNQPLHALPQVLRDHSASVNIVTSSFVRLHRLPTRPTTSRLATASSSSERQQLELVHEQLVVSIKPGSAFNVRIPMTKTLVVGDTHLFDVLLGNEQMKPVADYVTVLPKAMLHYFPNVLEFPDCIVSLPLHSANGVRAALASVENYAACCTSLCDPVAKLGGGCNSPTALGNSTSSSGTVPGIASSSTDVPAPCQAPSGTAPSTAGGTGVISGSVSADCAAYLDRLLAARLAAGTELTPAETEALEQALIAATGKSSSIHCDLKPHNYLLDKPVLPTPKPAVLSWRTRGRRRVRWYWRQSLDQTSTDGDSQATQSHCSSGGIKSEAPLHTASAQSDVHPPTGISDVPPPTGISEPSTVIGNATAADAAHAAGGSAKAPAVGWASKAASALSQAAVKGMSYLTLPGLHGRQRRRRGRHFQRSTGSAGSPAPGGRAGGAQHLSSAGPPGLSHVLASVESFTFDGKMAAAASERYEKDKDGGWVWGNAVGMTPEHAALLRATVRTRKSSAFAYSMEELPGYSGELGAFRLDLTTDKPVIQSPRRYSPKEVEVIKQKSAELLKPGICVEWTGPTQVAVNPVIAAKRDEATGLWTGARMAQDYRPVNKVTKPDKYGLHRPEDIFQSVEKARFFSKLDMRQGFLQISIHKDDYGKTAFWCGNRLLAYTRMPYGLKNASAAFQRRMDHELRRAGLDKVAVAFIDDVLIATETAEEHVEAVARVLDTLAACGLRAHPDKSIFGADVIEYLGHNLSTFGISPHQAKVAAILALQPPKNVSELRTQLGFINYYRCYIPNMSEIAAPLNELLKNDARWRWGLEQEEAHRALKETFMRPDVVLRRIDYSRQLILHTDFSNKGIAAVLGQRDDEGREYMCACISRSLNKHEANYSSYKGEMLAVVWAVKMLRHHLIGSDVPFKLVTDHQPLLYLMSSEGLTGQYARFALVLQEYNFEVEHRPGIKHQNADGLSRNPRPSTVDGSGARLDEDDDDGPATLPAVSTSEEPPTAAAVAASLSACEVVHVALATAVPLAPFSSDFMPSTEEAISGWNGWGYEAAAPPPDAPDRQGKAARALLRSAALEWRAASKLRRQGSGSPSVAPSPSPVAVSASVWFDNALRQGVTLWEPTGGLGGALDAVLLNGIPVRRYHYSDSSREARSALHHRLSGITDLRPELFPASAWDQTLLSLPHGASHVADADLRLLGQGGEPILIAAQWESGDVVTQANVLSLASRARQLLGEQRVMLLCHVSCTNTSTPPPEQRAADAAAKEAWGRPLVSDAARFGSGFHQLYRTWTTLADPAALRDVAESATRPAACDAQSLLGVGRTVPTTAKPLRPPFYPCDVEGKPVKALMASAARANVSAESASGACPIFDAESGRYTPPTADECERLLGFDGPVTSATGLSEQQRKALIASAANVTQLASIIAISRVLADEVNAGTPASAAALVTWRTPAGGLAIPLTRTPLSANDTIIAALASAALEPEAAAEAASPTDAWSDDALLDYLRTGAVNASLPQAEQRRLRRRAARYRWQGDQLHIVGLDGRLRQVPRPAERGELVRRMHEQAGHFGVRRTCALLLHSHWWRGITDDVRSAVKHCEACDRVKASYSSRQSELHPLPIGGLFYRWGVDLCGPFNQTQHGNRYVMVCVEHFSKFVLLVPIPSKHAHVTALAFKQHVLGVYGSCAEVCTDQGSEWKGEFATVLLDALIDHRQTSADHPQANGLTERAVQTCKKALTKLALGAGAVTDWDQHLPSIQLGYNCSAQYSTKLSPYTLVFANDPVVPPAVRPRFDQDLDLDDPEAAARSVLLRAAALRRHMAIAGGNLAVAQHRDKLRYARMRGGGYDPKIRKLEVGDYVYYRNTSERTALEAQSRPDILRVCDLRQSGVVVLEGRCGTQITTHVTHVAPCHLPIADTDTDPRLARPSITLSCEVCKMPDNEEWMLLCDACGTGWHTFCLSPPLEGIPEGSWVCPTCSSKGVSADSLRQEQTQRRAATAVPAKFQKLQGALAMRAAKGRRARSAANSGVVSYAGQRRRVHQFLIEYPDGSSEVVTHTQLRPRLVSQPSSALASAVSAAPALPALVGNAWPGRVSCPASTASELAALSQVINIEHASAIYAPWNVPDATAAWLRAHGCHLRRGKPTQGAAAASAECLQRASDDGVKMNVLWCEAEPLVVDACLDEARAFVTEAIIARMPRDYVATASKARLAWLRKRHACGDLIIASCATCVWLIYLGKGVKRWGFVTGASAGDPVL</sequence>
<keyword evidence="4" id="KW-0479">Metal-binding</keyword>
<dbReference type="PANTHER" id="PTHR37984">
    <property type="entry name" value="PROTEIN CBG26694"/>
    <property type="match status" value="1"/>
</dbReference>
<evidence type="ECO:0000259" key="12">
    <source>
        <dbReference type="PROSITE" id="PS50016"/>
    </source>
</evidence>
<evidence type="ECO:0000256" key="10">
    <source>
        <dbReference type="PROSITE-ProRule" id="PRU00146"/>
    </source>
</evidence>
<dbReference type="InterPro" id="IPR012337">
    <property type="entry name" value="RNaseH-like_sf"/>
</dbReference>
<dbReference type="GO" id="GO:0003676">
    <property type="term" value="F:nucleic acid binding"/>
    <property type="evidence" value="ECO:0007669"/>
    <property type="project" value="InterPro"/>
</dbReference>
<dbReference type="CDD" id="cd15543">
    <property type="entry name" value="PHD_RSF1"/>
    <property type="match status" value="1"/>
</dbReference>
<evidence type="ECO:0000256" key="11">
    <source>
        <dbReference type="SAM" id="MobiDB-lite"/>
    </source>
</evidence>
<evidence type="ECO:0000256" key="6">
    <source>
        <dbReference type="ARBA" id="ARBA00022771"/>
    </source>
</evidence>
<dbReference type="InterPro" id="IPR011011">
    <property type="entry name" value="Znf_FYVE_PHD"/>
</dbReference>
<dbReference type="KEGG" id="cre:CHLRE_05g235400v5"/>
<dbReference type="Pfam" id="PF17921">
    <property type="entry name" value="Integrase_H2C2"/>
    <property type="match status" value="1"/>
</dbReference>
<dbReference type="Gene3D" id="3.30.420.10">
    <property type="entry name" value="Ribonuclease H-like superfamily/Ribonuclease H"/>
    <property type="match status" value="1"/>
</dbReference>
<evidence type="ECO:0000256" key="9">
    <source>
        <dbReference type="ARBA" id="ARBA00022918"/>
    </source>
</evidence>
<keyword evidence="1" id="KW-0808">Transferase</keyword>
<feature type="compositionally biased region" description="Low complexity" evidence="11">
    <location>
        <begin position="930"/>
        <end position="939"/>
    </location>
</feature>
<dbReference type="CDD" id="cd09274">
    <property type="entry name" value="RNase_HI_RT_Ty3"/>
    <property type="match status" value="1"/>
</dbReference>
<dbReference type="SUPFAM" id="SSF53098">
    <property type="entry name" value="Ribonuclease H-like"/>
    <property type="match status" value="1"/>
</dbReference>
<evidence type="ECO:0000256" key="3">
    <source>
        <dbReference type="ARBA" id="ARBA00022722"/>
    </source>
</evidence>
<reference evidence="14 15" key="1">
    <citation type="journal article" date="2007" name="Science">
        <title>The Chlamydomonas genome reveals the evolution of key animal and plant functions.</title>
        <authorList>
            <person name="Merchant S.S."/>
            <person name="Prochnik S.E."/>
            <person name="Vallon O."/>
            <person name="Harris E.H."/>
            <person name="Karpowicz S.J."/>
            <person name="Witman G.B."/>
            <person name="Terry A."/>
            <person name="Salamov A."/>
            <person name="Fritz-Laylin L.K."/>
            <person name="Marechal-Drouard L."/>
            <person name="Marshall W.F."/>
            <person name="Qu L.H."/>
            <person name="Nelson D.R."/>
            <person name="Sanderfoot A.A."/>
            <person name="Spalding M.H."/>
            <person name="Kapitonov V.V."/>
            <person name="Ren Q."/>
            <person name="Ferris P."/>
            <person name="Lindquist E."/>
            <person name="Shapiro H."/>
            <person name="Lucas S.M."/>
            <person name="Grimwood J."/>
            <person name="Schmutz J."/>
            <person name="Cardol P."/>
            <person name="Cerutti H."/>
            <person name="Chanfreau G."/>
            <person name="Chen C.L."/>
            <person name="Cognat V."/>
            <person name="Croft M.T."/>
            <person name="Dent R."/>
            <person name="Dutcher S."/>
            <person name="Fernandez E."/>
            <person name="Fukuzawa H."/>
            <person name="Gonzalez-Ballester D."/>
            <person name="Gonzalez-Halphen D."/>
            <person name="Hallmann A."/>
            <person name="Hanikenne M."/>
            <person name="Hippler M."/>
            <person name="Inwood W."/>
            <person name="Jabbari K."/>
            <person name="Kalanon M."/>
            <person name="Kuras R."/>
            <person name="Lefebvre P.A."/>
            <person name="Lemaire S.D."/>
            <person name="Lobanov A.V."/>
            <person name="Lohr M."/>
            <person name="Manuell A."/>
            <person name="Meier I."/>
            <person name="Mets L."/>
            <person name="Mittag M."/>
            <person name="Mittelmeier T."/>
            <person name="Moroney J.V."/>
            <person name="Moseley J."/>
            <person name="Napoli C."/>
            <person name="Nedelcu A.M."/>
            <person name="Niyogi K."/>
            <person name="Novoselov S.V."/>
            <person name="Paulsen I.T."/>
            <person name="Pazour G."/>
            <person name="Purton S."/>
            <person name="Ral J.P."/>
            <person name="Riano-Pachon D.M."/>
            <person name="Riekhof W."/>
            <person name="Rymarquis L."/>
            <person name="Schroda M."/>
            <person name="Stern D."/>
            <person name="Umen J."/>
            <person name="Willows R."/>
            <person name="Wilson N."/>
            <person name="Zimmer S.L."/>
            <person name="Allmer J."/>
            <person name="Balk J."/>
            <person name="Bisova K."/>
            <person name="Chen C.J."/>
            <person name="Elias M."/>
            <person name="Gendler K."/>
            <person name="Hauser C."/>
            <person name="Lamb M.R."/>
            <person name="Ledford H."/>
            <person name="Long J.C."/>
            <person name="Minagawa J."/>
            <person name="Page M.D."/>
            <person name="Pan J."/>
            <person name="Pootakham W."/>
            <person name="Roje S."/>
            <person name="Rose A."/>
            <person name="Stahlberg E."/>
            <person name="Terauchi A.M."/>
            <person name="Yang P."/>
            <person name="Ball S."/>
            <person name="Bowler C."/>
            <person name="Dieckmann C.L."/>
            <person name="Gladyshev V.N."/>
            <person name="Green P."/>
            <person name="Jorgensen R."/>
            <person name="Mayfield S."/>
            <person name="Mueller-Roeber B."/>
            <person name="Rajamani S."/>
            <person name="Sayre R.T."/>
            <person name="Brokstein P."/>
            <person name="Dubchak I."/>
            <person name="Goodstein D."/>
            <person name="Hornick L."/>
            <person name="Huang Y.W."/>
            <person name="Jhaveri J."/>
            <person name="Luo Y."/>
            <person name="Martinez D."/>
            <person name="Ngau W.C."/>
            <person name="Otillar B."/>
            <person name="Poliakov A."/>
            <person name="Porter A."/>
            <person name="Szajkowski L."/>
            <person name="Werner G."/>
            <person name="Zhou K."/>
            <person name="Grigoriev I.V."/>
            <person name="Rokhsar D.S."/>
            <person name="Grossman A.R."/>
        </authorList>
    </citation>
    <scope>NUCLEOTIDE SEQUENCE [LARGE SCALE GENOMIC DNA]</scope>
    <source>
        <strain evidence="15">CC-503</strain>
    </source>
</reference>
<name>A0A2K3DSQ6_CHLRE</name>
<evidence type="ECO:0000256" key="7">
    <source>
        <dbReference type="ARBA" id="ARBA00022801"/>
    </source>
</evidence>
<dbReference type="RefSeq" id="XP_042924810.1">
    <property type="nucleotide sequence ID" value="XM_043062246.1"/>
</dbReference>
<gene>
    <name evidence="14" type="ORF">CHLRE_05g235400v5</name>
</gene>
<dbReference type="SUPFAM" id="SSF57903">
    <property type="entry name" value="FYVE/PHD zinc finger"/>
    <property type="match status" value="1"/>
</dbReference>
<dbReference type="GO" id="GO:0008270">
    <property type="term" value="F:zinc ion binding"/>
    <property type="evidence" value="ECO:0007669"/>
    <property type="project" value="UniProtKB-KW"/>
</dbReference>
<dbReference type="InterPro" id="IPR001584">
    <property type="entry name" value="Integrase_cat-core"/>
</dbReference>
<evidence type="ECO:0000313" key="14">
    <source>
        <dbReference type="EMBL" id="PNW83574.1"/>
    </source>
</evidence>
<dbReference type="SUPFAM" id="SSF56672">
    <property type="entry name" value="DNA/RNA polymerases"/>
    <property type="match status" value="1"/>
</dbReference>
<protein>
    <recommendedName>
        <fullName evidence="16">Reverse transcriptase domain-containing protein</fullName>
    </recommendedName>
</protein>
<dbReference type="Gramene" id="PNW83574">
    <property type="protein sequence ID" value="PNW83574"/>
    <property type="gene ID" value="CHLRE_05g235400v5"/>
</dbReference>
<evidence type="ECO:0008006" key="16">
    <source>
        <dbReference type="Google" id="ProtNLM"/>
    </source>
</evidence>
<dbReference type="InterPro" id="IPR001965">
    <property type="entry name" value="Znf_PHD"/>
</dbReference>
<dbReference type="SMART" id="SM00249">
    <property type="entry name" value="PHD"/>
    <property type="match status" value="1"/>
</dbReference>
<dbReference type="InterPro" id="IPR019786">
    <property type="entry name" value="Zinc_finger_PHD-type_CS"/>
</dbReference>
<dbReference type="OrthoDB" id="543934at2759"/>
<dbReference type="GO" id="GO:0016787">
    <property type="term" value="F:hydrolase activity"/>
    <property type="evidence" value="ECO:0007669"/>
    <property type="project" value="UniProtKB-KW"/>
</dbReference>
<dbReference type="Gene3D" id="3.10.20.370">
    <property type="match status" value="1"/>
</dbReference>
<evidence type="ECO:0000256" key="5">
    <source>
        <dbReference type="ARBA" id="ARBA00022759"/>
    </source>
</evidence>
<dbReference type="CDD" id="cd01647">
    <property type="entry name" value="RT_LTR"/>
    <property type="match status" value="1"/>
</dbReference>
<feature type="compositionally biased region" description="Polar residues" evidence="11">
    <location>
        <begin position="1037"/>
        <end position="1052"/>
    </location>
</feature>
<dbReference type="InterPro" id="IPR043128">
    <property type="entry name" value="Rev_trsase/Diguanyl_cyclase"/>
</dbReference>
<keyword evidence="5" id="KW-0255">Endonuclease</keyword>
<dbReference type="InterPro" id="IPR041373">
    <property type="entry name" value="RT_RNaseH"/>
</dbReference>
<feature type="compositionally biased region" description="Polar residues" evidence="11">
    <location>
        <begin position="909"/>
        <end position="923"/>
    </location>
</feature>
<feature type="region of interest" description="Disordered" evidence="11">
    <location>
        <begin position="1037"/>
        <end position="1091"/>
    </location>
</feature>
<keyword evidence="9" id="KW-0695">RNA-directed DNA polymerase</keyword>
<feature type="domain" description="Integrase catalytic" evidence="13">
    <location>
        <begin position="2337"/>
        <end position="2501"/>
    </location>
</feature>
<keyword evidence="8" id="KW-0862">Zinc</keyword>
<dbReference type="PROSITE" id="PS50994">
    <property type="entry name" value="INTEGRASE"/>
    <property type="match status" value="1"/>
</dbReference>
<dbReference type="Gene3D" id="3.30.40.10">
    <property type="entry name" value="Zinc/RING finger domain, C3HC4 (zinc finger)"/>
    <property type="match status" value="1"/>
</dbReference>